<dbReference type="AlphaFoldDB" id="A0A645IZI6"/>
<name>A0A645IZI6_9ZZZZ</name>
<proteinExistence type="predicted"/>
<organism evidence="1">
    <name type="scientific">bioreactor metagenome</name>
    <dbReference type="NCBI Taxonomy" id="1076179"/>
    <lineage>
        <taxon>unclassified sequences</taxon>
        <taxon>metagenomes</taxon>
        <taxon>ecological metagenomes</taxon>
    </lineage>
</organism>
<comment type="caution">
    <text evidence="1">The sequence shown here is derived from an EMBL/GenBank/DDBJ whole genome shotgun (WGS) entry which is preliminary data.</text>
</comment>
<evidence type="ECO:0000313" key="1">
    <source>
        <dbReference type="EMBL" id="MPN56855.1"/>
    </source>
</evidence>
<sequence length="109" mass="11798">MYFATFAQFGYLRTLNYSRQSVTLTPTSITSTTKTITDEMLTINGYNVIISNSGLGVGFSLNTEIPETFEFKSPMKVTTIESSGIIMGYVNGNASGPANSYKVWGAVAN</sequence>
<dbReference type="EMBL" id="VSSQ01127693">
    <property type="protein sequence ID" value="MPN56855.1"/>
    <property type="molecule type" value="Genomic_DNA"/>
</dbReference>
<accession>A0A645IZI6</accession>
<gene>
    <name evidence="1" type="ORF">SDC9_204548</name>
</gene>
<protein>
    <submittedName>
        <fullName evidence="1">Uncharacterized protein</fullName>
    </submittedName>
</protein>
<reference evidence="1" key="1">
    <citation type="submission" date="2019-08" db="EMBL/GenBank/DDBJ databases">
        <authorList>
            <person name="Kucharzyk K."/>
            <person name="Murdoch R.W."/>
            <person name="Higgins S."/>
            <person name="Loffler F."/>
        </authorList>
    </citation>
    <scope>NUCLEOTIDE SEQUENCE</scope>
</reference>